<dbReference type="InterPro" id="IPR017853">
    <property type="entry name" value="GH"/>
</dbReference>
<dbReference type="EMBL" id="JAMB01000012">
    <property type="protein sequence ID" value="ETX10013.1"/>
    <property type="molecule type" value="Genomic_DNA"/>
</dbReference>
<organism evidence="1 2">
    <name type="scientific">Marinomonas ushuaiensis DSM 15871</name>
    <dbReference type="NCBI Taxonomy" id="1122207"/>
    <lineage>
        <taxon>Bacteria</taxon>
        <taxon>Pseudomonadati</taxon>
        <taxon>Pseudomonadota</taxon>
        <taxon>Gammaproteobacteria</taxon>
        <taxon>Oceanospirillales</taxon>
        <taxon>Oceanospirillaceae</taxon>
        <taxon>Marinomonas</taxon>
    </lineage>
</organism>
<dbReference type="GO" id="GO:0005975">
    <property type="term" value="P:carbohydrate metabolic process"/>
    <property type="evidence" value="ECO:0007669"/>
    <property type="project" value="InterPro"/>
</dbReference>
<reference evidence="1 2" key="1">
    <citation type="submission" date="2014-01" db="EMBL/GenBank/DDBJ databases">
        <title>Marinomonas ushuaiensis DSM 15871 Genome Sequencing.</title>
        <authorList>
            <person name="Lai Q."/>
            <person name="Shao Z.S."/>
        </authorList>
    </citation>
    <scope>NUCLEOTIDE SEQUENCE [LARGE SCALE GENOMIC DNA]</scope>
    <source>
        <strain evidence="1 2">DSM 15871</strain>
    </source>
</reference>
<accession>X7E4B3</accession>
<evidence type="ECO:0000313" key="1">
    <source>
        <dbReference type="EMBL" id="ETX10013.1"/>
    </source>
</evidence>
<sequence length="94" mass="10396">MASFNEPFFAVIVSYELGIHAPGLKKPQYGRQAAHHILLAHGLALPTIRKNASKTPVGIVLNMNKSYAASNKSEDQSTFLMRKTLDNQFLLSHC</sequence>
<dbReference type="SUPFAM" id="SSF51445">
    <property type="entry name" value="(Trans)glycosidases"/>
    <property type="match status" value="1"/>
</dbReference>
<keyword evidence="2" id="KW-1185">Reference proteome</keyword>
<comment type="caution">
    <text evidence="1">The sequence shown here is derived from an EMBL/GenBank/DDBJ whole genome shotgun (WGS) entry which is preliminary data.</text>
</comment>
<dbReference type="PATRIC" id="fig|1122207.3.peg.2561"/>
<dbReference type="STRING" id="1122207.MUS1_04710"/>
<gene>
    <name evidence="1" type="ORF">MUS1_04710</name>
</gene>
<protein>
    <submittedName>
        <fullName evidence="1">Uncharacterized protein</fullName>
    </submittedName>
</protein>
<dbReference type="eggNOG" id="COG2723">
    <property type="taxonomic scope" value="Bacteria"/>
</dbReference>
<dbReference type="Gene3D" id="3.20.20.80">
    <property type="entry name" value="Glycosidases"/>
    <property type="match status" value="1"/>
</dbReference>
<dbReference type="AlphaFoldDB" id="X7E4B3"/>
<dbReference type="Proteomes" id="UP000054058">
    <property type="component" value="Unassembled WGS sequence"/>
</dbReference>
<name>X7E4B3_9GAMM</name>
<dbReference type="InterPro" id="IPR001360">
    <property type="entry name" value="Glyco_hydro_1"/>
</dbReference>
<dbReference type="Pfam" id="PF00232">
    <property type="entry name" value="Glyco_hydro_1"/>
    <property type="match status" value="1"/>
</dbReference>
<evidence type="ECO:0000313" key="2">
    <source>
        <dbReference type="Proteomes" id="UP000054058"/>
    </source>
</evidence>
<proteinExistence type="predicted"/>
<dbReference type="GO" id="GO:0004553">
    <property type="term" value="F:hydrolase activity, hydrolyzing O-glycosyl compounds"/>
    <property type="evidence" value="ECO:0007669"/>
    <property type="project" value="InterPro"/>
</dbReference>